<dbReference type="STRING" id="314271.RB2654_21623"/>
<dbReference type="PROSITE" id="PS00166">
    <property type="entry name" value="ENOYL_COA_HYDRATASE"/>
    <property type="match status" value="1"/>
</dbReference>
<sequence length="256" mass="27369">MTLVLTDRRDPAVGCITLNRPEVLNALSYDLRQELVDALAVFAADPDIRAVILTGGPKVFAAGADLNQIDRMGPVEMMEAAPQQYWNAIADFPKPLIAAVNGRAFGGGFEMVLHCDIIVAGDSATFALPEPKVGLMPGAGGTQRLPRAIGKHLAMRYLLTGDTMTAETARDLGLVSDLVADAEVMDTALALAQRISRRAPIALAQIKQAVLTGADLSLDAGLMIERKALQLLLATQDKAEGIAAFKEKRPPNFRNR</sequence>
<dbReference type="HOGENOM" id="CLU_009834_7_6_5"/>
<organism evidence="4 5">
    <name type="scientific">Maritimibacter alkaliphilus HTCC2654</name>
    <dbReference type="NCBI Taxonomy" id="314271"/>
    <lineage>
        <taxon>Bacteria</taxon>
        <taxon>Pseudomonadati</taxon>
        <taxon>Pseudomonadota</taxon>
        <taxon>Alphaproteobacteria</taxon>
        <taxon>Rhodobacterales</taxon>
        <taxon>Roseobacteraceae</taxon>
        <taxon>Maritimibacter</taxon>
    </lineage>
</organism>
<dbReference type="AlphaFoldDB" id="A3VLN4"/>
<dbReference type="PANTHER" id="PTHR11941:SF54">
    <property type="entry name" value="ENOYL-COA HYDRATASE, MITOCHONDRIAL"/>
    <property type="match status" value="1"/>
</dbReference>
<dbReference type="InterPro" id="IPR014748">
    <property type="entry name" value="Enoyl-CoA_hydra_C"/>
</dbReference>
<comment type="caution">
    <text evidence="4">The sequence shown here is derived from an EMBL/GenBank/DDBJ whole genome shotgun (WGS) entry which is preliminary data.</text>
</comment>
<dbReference type="CDD" id="cd06558">
    <property type="entry name" value="crotonase-like"/>
    <property type="match status" value="1"/>
</dbReference>
<reference evidence="4 5" key="1">
    <citation type="journal article" date="2010" name="J. Bacteriol.">
        <title>Genome sequences of Pelagibaca bermudensis HTCC2601T and Maritimibacter alkaliphilus HTCC2654T, the type strains of two marine Roseobacter genera.</title>
        <authorList>
            <person name="Thrash J.C."/>
            <person name="Cho J.C."/>
            <person name="Ferriera S."/>
            <person name="Johnson J."/>
            <person name="Vergin K.L."/>
            <person name="Giovannoni S.J."/>
        </authorList>
    </citation>
    <scope>NUCLEOTIDE SEQUENCE [LARGE SCALE GENOMIC DNA]</scope>
    <source>
        <strain evidence="4 5">HTCC2654</strain>
    </source>
</reference>
<evidence type="ECO:0000256" key="1">
    <source>
        <dbReference type="ARBA" id="ARBA00005254"/>
    </source>
</evidence>
<dbReference type="InterPro" id="IPR029045">
    <property type="entry name" value="ClpP/crotonase-like_dom_sf"/>
</dbReference>
<evidence type="ECO:0000256" key="2">
    <source>
        <dbReference type="ARBA" id="ARBA00023239"/>
    </source>
</evidence>
<protein>
    <submittedName>
        <fullName evidence="4">Enoyl-CoA hydratase</fullName>
        <ecNumber evidence="4">4.2.1.17</ecNumber>
    </submittedName>
</protein>
<dbReference type="FunFam" id="1.10.12.10:FF:000001">
    <property type="entry name" value="Probable enoyl-CoA hydratase, mitochondrial"/>
    <property type="match status" value="1"/>
</dbReference>
<dbReference type="Gene3D" id="3.90.226.10">
    <property type="entry name" value="2-enoyl-CoA Hydratase, Chain A, domain 1"/>
    <property type="match status" value="1"/>
</dbReference>
<dbReference type="InterPro" id="IPR018376">
    <property type="entry name" value="Enoyl-CoA_hyd/isom_CS"/>
</dbReference>
<dbReference type="FunFam" id="3.90.226.10:FF:000009">
    <property type="entry name" value="Carnitinyl-CoA dehydratase"/>
    <property type="match status" value="1"/>
</dbReference>
<dbReference type="eggNOG" id="COG1024">
    <property type="taxonomic scope" value="Bacteria"/>
</dbReference>
<evidence type="ECO:0000313" key="4">
    <source>
        <dbReference type="EMBL" id="EAQ10811.1"/>
    </source>
</evidence>
<evidence type="ECO:0000313" key="5">
    <source>
        <dbReference type="Proteomes" id="UP000002931"/>
    </source>
</evidence>
<dbReference type="EMBL" id="AAMT01000024">
    <property type="protein sequence ID" value="EAQ10811.1"/>
    <property type="molecule type" value="Genomic_DNA"/>
</dbReference>
<dbReference type="Gene3D" id="1.10.12.10">
    <property type="entry name" value="Lyase 2-enoyl-coa Hydratase, Chain A, domain 2"/>
    <property type="match status" value="1"/>
</dbReference>
<dbReference type="OrthoDB" id="9775794at2"/>
<dbReference type="InterPro" id="IPR001753">
    <property type="entry name" value="Enoyl-CoA_hydra/iso"/>
</dbReference>
<dbReference type="PANTHER" id="PTHR11941">
    <property type="entry name" value="ENOYL-COA HYDRATASE-RELATED"/>
    <property type="match status" value="1"/>
</dbReference>
<proteinExistence type="inferred from homology"/>
<dbReference type="GO" id="GO:0006635">
    <property type="term" value="P:fatty acid beta-oxidation"/>
    <property type="evidence" value="ECO:0007669"/>
    <property type="project" value="TreeGrafter"/>
</dbReference>
<dbReference type="RefSeq" id="WP_008335900.1">
    <property type="nucleotide sequence ID" value="NZ_CH902580.1"/>
</dbReference>
<dbReference type="EC" id="4.2.1.17" evidence="4"/>
<keyword evidence="5" id="KW-1185">Reference proteome</keyword>
<dbReference type="Proteomes" id="UP000002931">
    <property type="component" value="Unassembled WGS sequence"/>
</dbReference>
<dbReference type="Pfam" id="PF00378">
    <property type="entry name" value="ECH_1"/>
    <property type="match status" value="1"/>
</dbReference>
<name>A3VLN4_9RHOB</name>
<gene>
    <name evidence="4" type="ORF">RB2654_21623</name>
</gene>
<comment type="similarity">
    <text evidence="1 3">Belongs to the enoyl-CoA hydratase/isomerase family.</text>
</comment>
<accession>A3VLN4</accession>
<dbReference type="GO" id="GO:0004300">
    <property type="term" value="F:enoyl-CoA hydratase activity"/>
    <property type="evidence" value="ECO:0007669"/>
    <property type="project" value="UniProtKB-EC"/>
</dbReference>
<evidence type="ECO:0000256" key="3">
    <source>
        <dbReference type="RuleBase" id="RU003707"/>
    </source>
</evidence>
<keyword evidence="2 4" id="KW-0456">Lyase</keyword>
<dbReference type="SUPFAM" id="SSF52096">
    <property type="entry name" value="ClpP/crotonase"/>
    <property type="match status" value="1"/>
</dbReference>